<protein>
    <submittedName>
        <fullName evidence="9">Alpha-hydroxy-acid oxidizing enzyme</fullName>
    </submittedName>
</protein>
<dbReference type="Proteomes" id="UP000247892">
    <property type="component" value="Unassembled WGS sequence"/>
</dbReference>
<feature type="binding site" evidence="7">
    <location>
        <position position="54"/>
    </location>
    <ligand>
        <name>glyoxylate</name>
        <dbReference type="ChEBI" id="CHEBI:36655"/>
    </ligand>
</feature>
<evidence type="ECO:0000313" key="10">
    <source>
        <dbReference type="Proteomes" id="UP000247892"/>
    </source>
</evidence>
<dbReference type="PANTHER" id="PTHR10578:SF107">
    <property type="entry name" value="2-HYDROXYACID OXIDASE 1"/>
    <property type="match status" value="1"/>
</dbReference>
<proteinExistence type="inferred from homology"/>
<dbReference type="CDD" id="cd02809">
    <property type="entry name" value="alpha_hydroxyacid_oxid_FMN"/>
    <property type="match status" value="1"/>
</dbReference>
<dbReference type="InterPro" id="IPR037396">
    <property type="entry name" value="FMN_HAD"/>
</dbReference>
<sequence>MTKRRLPRPAELAEILRPKPFVANPTDRRLAAAHTIADLRTIARRRTPRAVFDYTDGAAELEDSLRRARQAFRGVEFRPNVLRGVSDVDTSVEVLGRRSELPFAFAPTGFTRMMHHEGESAVARVAQRSGIPYALSTMGTTSIEDVASAAPEARKWFQLYVWRDHGAGAELMRRAWDSGYDTLLLTVDTPVGGARLRDMRNGLTIPPALTLRTFVDGALHPAWWFNLLTTEPLLFASLTSWGGTAAELIDEMFDPTLGYDDLAWVRESWPGKLVVKGIQNPADARDVVKAGAEAVVLSNHGGRQLDRAPTPLELLPPTLDTVGGDAEVWVDTGILSGGDIVAALAMGADLCLVGRAYLYGLMAGGERGVQRAVDILRGEIVRTMQLLGARTIGALNPGHAVLR</sequence>
<evidence type="ECO:0000256" key="1">
    <source>
        <dbReference type="ARBA" id="ARBA00001917"/>
    </source>
</evidence>
<dbReference type="EMBL" id="MASU01000013">
    <property type="protein sequence ID" value="PXY24333.1"/>
    <property type="molecule type" value="Genomic_DNA"/>
</dbReference>
<feature type="binding site" evidence="7">
    <location>
        <position position="298"/>
    </location>
    <ligand>
        <name>FMN</name>
        <dbReference type="ChEBI" id="CHEBI:58210"/>
    </ligand>
</feature>
<dbReference type="GO" id="GO:0016614">
    <property type="term" value="F:oxidoreductase activity, acting on CH-OH group of donors"/>
    <property type="evidence" value="ECO:0007669"/>
    <property type="project" value="UniProtKB-ARBA"/>
</dbReference>
<dbReference type="FunFam" id="3.20.20.70:FF:000029">
    <property type="entry name" value="L-lactate dehydrogenase"/>
    <property type="match status" value="1"/>
</dbReference>
<dbReference type="OrthoDB" id="9770452at2"/>
<feature type="binding site" evidence="7">
    <location>
        <position position="186"/>
    </location>
    <ligand>
        <name>FMN</name>
        <dbReference type="ChEBI" id="CHEBI:58210"/>
    </ligand>
</feature>
<keyword evidence="2 7" id="KW-0285">Flavoprotein</keyword>
<feature type="active site" description="Proton acceptor" evidence="6">
    <location>
        <position position="300"/>
    </location>
</feature>
<dbReference type="PROSITE" id="PS00557">
    <property type="entry name" value="FMN_HYDROXY_ACID_DH_1"/>
    <property type="match status" value="1"/>
</dbReference>
<evidence type="ECO:0000256" key="6">
    <source>
        <dbReference type="PIRSR" id="PIRSR000138-1"/>
    </source>
</evidence>
<evidence type="ECO:0000256" key="5">
    <source>
        <dbReference type="ARBA" id="ARBA00024042"/>
    </source>
</evidence>
<feature type="binding site" evidence="7">
    <location>
        <begin position="354"/>
        <end position="355"/>
    </location>
    <ligand>
        <name>FMN</name>
        <dbReference type="ChEBI" id="CHEBI:58210"/>
    </ligand>
</feature>
<evidence type="ECO:0000259" key="8">
    <source>
        <dbReference type="PROSITE" id="PS51349"/>
    </source>
</evidence>
<dbReference type="PIRSF" id="PIRSF000138">
    <property type="entry name" value="Al-hdrx_acd_dh"/>
    <property type="match status" value="1"/>
</dbReference>
<keyword evidence="4" id="KW-0560">Oxidoreductase</keyword>
<feature type="domain" description="FMN hydroxy acid dehydrogenase" evidence="8">
    <location>
        <begin position="28"/>
        <end position="403"/>
    </location>
</feature>
<dbReference type="SUPFAM" id="SSF51395">
    <property type="entry name" value="FMN-linked oxidoreductases"/>
    <property type="match status" value="1"/>
</dbReference>
<evidence type="ECO:0000256" key="7">
    <source>
        <dbReference type="PIRSR" id="PIRSR000138-2"/>
    </source>
</evidence>
<comment type="cofactor">
    <cofactor evidence="1">
        <name>FMN</name>
        <dbReference type="ChEBI" id="CHEBI:58210"/>
    </cofactor>
</comment>
<feature type="binding site" evidence="7">
    <location>
        <position position="300"/>
    </location>
    <ligand>
        <name>glyoxylate</name>
        <dbReference type="ChEBI" id="CHEBI:36655"/>
    </ligand>
</feature>
<dbReference type="PROSITE" id="PS51349">
    <property type="entry name" value="FMN_HYDROXY_ACID_DH_2"/>
    <property type="match status" value="1"/>
</dbReference>
<dbReference type="InterPro" id="IPR013785">
    <property type="entry name" value="Aldolase_TIM"/>
</dbReference>
<evidence type="ECO:0000256" key="2">
    <source>
        <dbReference type="ARBA" id="ARBA00022630"/>
    </source>
</evidence>
<comment type="similarity">
    <text evidence="5">Belongs to the FMN-dependent alpha-hydroxy acid dehydrogenase family.</text>
</comment>
<dbReference type="RefSeq" id="WP_110342399.1">
    <property type="nucleotide sequence ID" value="NZ_JBHVKT010000018.1"/>
</dbReference>
<feature type="binding site" evidence="7">
    <location>
        <position position="158"/>
    </location>
    <ligand>
        <name>FMN</name>
        <dbReference type="ChEBI" id="CHEBI:58210"/>
    </ligand>
</feature>
<keyword evidence="3 7" id="KW-0288">FMN</keyword>
<feature type="binding site" evidence="7">
    <location>
        <begin position="107"/>
        <end position="109"/>
    </location>
    <ligand>
        <name>FMN</name>
        <dbReference type="ChEBI" id="CHEBI:58210"/>
    </ligand>
</feature>
<dbReference type="GO" id="GO:0010181">
    <property type="term" value="F:FMN binding"/>
    <property type="evidence" value="ECO:0007669"/>
    <property type="project" value="InterPro"/>
</dbReference>
<dbReference type="Gene3D" id="3.20.20.70">
    <property type="entry name" value="Aldolase class I"/>
    <property type="match status" value="1"/>
</dbReference>
<name>A0A318LRU7_9PSEU</name>
<dbReference type="PANTHER" id="PTHR10578">
    <property type="entry name" value="S -2-HYDROXY-ACID OXIDASE-RELATED"/>
    <property type="match status" value="1"/>
</dbReference>
<dbReference type="InterPro" id="IPR008259">
    <property type="entry name" value="FMN_hydac_DH_AS"/>
</dbReference>
<feature type="binding site" evidence="7">
    <location>
        <position position="276"/>
    </location>
    <ligand>
        <name>FMN</name>
        <dbReference type="ChEBI" id="CHEBI:58210"/>
    </ligand>
</feature>
<feature type="binding site" evidence="7">
    <location>
        <position position="160"/>
    </location>
    <ligand>
        <name>glyoxylate</name>
        <dbReference type="ChEBI" id="CHEBI:36655"/>
    </ligand>
</feature>
<evidence type="ECO:0000256" key="4">
    <source>
        <dbReference type="ARBA" id="ARBA00023002"/>
    </source>
</evidence>
<keyword evidence="10" id="KW-1185">Reference proteome</keyword>
<comment type="caution">
    <text evidence="9">The sequence shown here is derived from an EMBL/GenBank/DDBJ whole genome shotgun (WGS) entry which is preliminary data.</text>
</comment>
<dbReference type="Pfam" id="PF01070">
    <property type="entry name" value="FMN_dh"/>
    <property type="match status" value="1"/>
</dbReference>
<dbReference type="InterPro" id="IPR012133">
    <property type="entry name" value="Alpha-hydoxy_acid_DH_FMN"/>
</dbReference>
<reference evidence="9 10" key="1">
    <citation type="submission" date="2016-07" db="EMBL/GenBank/DDBJ databases">
        <title>Draft genome sequence of Prauserella sp. YIM 121212, isolated from alkaline soil.</title>
        <authorList>
            <person name="Ruckert C."/>
            <person name="Albersmeier A."/>
            <person name="Jiang C.-L."/>
            <person name="Jiang Y."/>
            <person name="Kalinowski J."/>
            <person name="Schneider O."/>
            <person name="Winkler A."/>
            <person name="Zotchev S.B."/>
        </authorList>
    </citation>
    <scope>NUCLEOTIDE SEQUENCE [LARGE SCALE GENOMIC DNA]</scope>
    <source>
        <strain evidence="9 10">YIM 121212</strain>
    </source>
</reference>
<evidence type="ECO:0000313" key="9">
    <source>
        <dbReference type="EMBL" id="PXY24333.1"/>
    </source>
</evidence>
<accession>A0A318LRU7</accession>
<feature type="binding site" evidence="7">
    <location>
        <position position="195"/>
    </location>
    <ligand>
        <name>glyoxylate</name>
        <dbReference type="ChEBI" id="CHEBI:36655"/>
    </ligand>
</feature>
<dbReference type="AlphaFoldDB" id="A0A318LRU7"/>
<dbReference type="InterPro" id="IPR000262">
    <property type="entry name" value="FMN-dep_DH"/>
</dbReference>
<evidence type="ECO:0000256" key="3">
    <source>
        <dbReference type="ARBA" id="ARBA00022643"/>
    </source>
</evidence>
<feature type="binding site" evidence="7">
    <location>
        <position position="136"/>
    </location>
    <ligand>
        <name>FMN</name>
        <dbReference type="ChEBI" id="CHEBI:58210"/>
    </ligand>
</feature>
<organism evidence="9 10">
    <name type="scientific">Prauserella flavalba</name>
    <dbReference type="NCBI Taxonomy" id="1477506"/>
    <lineage>
        <taxon>Bacteria</taxon>
        <taxon>Bacillati</taxon>
        <taxon>Actinomycetota</taxon>
        <taxon>Actinomycetes</taxon>
        <taxon>Pseudonocardiales</taxon>
        <taxon>Pseudonocardiaceae</taxon>
        <taxon>Prauserella</taxon>
    </lineage>
</organism>
<feature type="binding site" evidence="7">
    <location>
        <position position="303"/>
    </location>
    <ligand>
        <name>glyoxylate</name>
        <dbReference type="ChEBI" id="CHEBI:36655"/>
    </ligand>
</feature>
<gene>
    <name evidence="9" type="ORF">BA062_29370</name>
</gene>